<proteinExistence type="predicted"/>
<organism evidence="1 2">
    <name type="scientific">Fulvitalea axinellae</name>
    <dbReference type="NCBI Taxonomy" id="1182444"/>
    <lineage>
        <taxon>Bacteria</taxon>
        <taxon>Pseudomonadati</taxon>
        <taxon>Bacteroidota</taxon>
        <taxon>Cytophagia</taxon>
        <taxon>Cytophagales</taxon>
        <taxon>Persicobacteraceae</taxon>
        <taxon>Fulvitalea</taxon>
    </lineage>
</organism>
<evidence type="ECO:0008006" key="3">
    <source>
        <dbReference type="Google" id="ProtNLM"/>
    </source>
</evidence>
<evidence type="ECO:0000313" key="1">
    <source>
        <dbReference type="EMBL" id="BDD08416.1"/>
    </source>
</evidence>
<dbReference type="Proteomes" id="UP001348817">
    <property type="component" value="Chromosome"/>
</dbReference>
<dbReference type="InterPro" id="IPR036388">
    <property type="entry name" value="WH-like_DNA-bd_sf"/>
</dbReference>
<dbReference type="AlphaFoldDB" id="A0AAU9CHW1"/>
<dbReference type="SUPFAM" id="SSF46785">
    <property type="entry name" value="Winged helix' DNA-binding domain"/>
    <property type="match status" value="1"/>
</dbReference>
<dbReference type="EMBL" id="AP025314">
    <property type="protein sequence ID" value="BDD08416.1"/>
    <property type="molecule type" value="Genomic_DNA"/>
</dbReference>
<sequence>MNSIQQQFLTESLKSAKPSQNTPAKAISTQRIAEKLGIGDQEVKEVTDGLIAQGYIASIDRKTTHFFITSKAKETL</sequence>
<gene>
    <name evidence="1" type="ORF">FUAX_08480</name>
</gene>
<dbReference type="InterPro" id="IPR036390">
    <property type="entry name" value="WH_DNA-bd_sf"/>
</dbReference>
<evidence type="ECO:0000313" key="2">
    <source>
        <dbReference type="Proteomes" id="UP001348817"/>
    </source>
</evidence>
<reference evidence="1 2" key="1">
    <citation type="submission" date="2021-12" db="EMBL/GenBank/DDBJ databases">
        <title>Genome sequencing of bacteria with rrn-lacking chromosome and rrn-plasmid.</title>
        <authorList>
            <person name="Anda M."/>
            <person name="Iwasaki W."/>
        </authorList>
    </citation>
    <scope>NUCLEOTIDE SEQUENCE [LARGE SCALE GENOMIC DNA]</scope>
    <source>
        <strain evidence="1 2">DSM 100852</strain>
    </source>
</reference>
<dbReference type="RefSeq" id="WP_338393677.1">
    <property type="nucleotide sequence ID" value="NZ_AP025314.1"/>
</dbReference>
<keyword evidence="2" id="KW-1185">Reference proteome</keyword>
<accession>A0AAU9CHW1</accession>
<dbReference type="KEGG" id="fax:FUAX_08480"/>
<name>A0AAU9CHW1_9BACT</name>
<protein>
    <recommendedName>
        <fullName evidence="3">MarR family transcriptional regulator</fullName>
    </recommendedName>
</protein>
<dbReference type="Gene3D" id="1.10.10.10">
    <property type="entry name" value="Winged helix-like DNA-binding domain superfamily/Winged helix DNA-binding domain"/>
    <property type="match status" value="1"/>
</dbReference>